<evidence type="ECO:0000313" key="2">
    <source>
        <dbReference type="Proteomes" id="UP000320585"/>
    </source>
</evidence>
<dbReference type="AlphaFoldDB" id="A0A8D5A6P0"/>
<name>A0A8D5A6P0_9FIRM</name>
<keyword evidence="2" id="KW-1185">Reference proteome</keyword>
<gene>
    <name evidence="1" type="ORF">Dia5BBH33_20160</name>
</gene>
<protein>
    <submittedName>
        <fullName evidence="1">Uncharacterized protein</fullName>
    </submittedName>
</protein>
<sequence length="274" mass="31143">MVVFFVQLHFTTRVRYGFLSVQLNYTIRLKKIKALKEKIQHIGTRDLLGMIGIHFITFSNGASDIAEQSDIFNKTDLTSPQKQYTYLAGLLMSTDDKSNGHVTRNEESGIYNELENDIQNITLEYTKTFLNIDPISKPEDIKRNLVSMDAFTSYFDTGILRYAEQTIDLIKTLYGSFDSELDDLTGLTTEDYISFYQLVCDEFENAMSSSRYAMNNIKGFLNSLNPYAVDVEKEYERLMAFAQGSAGIDLQNAMDSLNSIKALKVYDTGPRSIS</sequence>
<reference evidence="2" key="1">
    <citation type="submission" date="2019-05" db="EMBL/GenBank/DDBJ databases">
        <title>Complete genome sequencing of Dialister sp. strain 5BBH33.</title>
        <authorList>
            <person name="Sakamoto M."/>
            <person name="Murakami T."/>
            <person name="Mori H."/>
        </authorList>
    </citation>
    <scope>NUCLEOTIDE SEQUENCE [LARGE SCALE GENOMIC DNA]</scope>
    <source>
        <strain evidence="2">5BBH33</strain>
    </source>
</reference>
<organism evidence="1 2">
    <name type="scientific">Dialister hominis</name>
    <dbReference type="NCBI Taxonomy" id="2582419"/>
    <lineage>
        <taxon>Bacteria</taxon>
        <taxon>Bacillati</taxon>
        <taxon>Bacillota</taxon>
        <taxon>Negativicutes</taxon>
        <taxon>Veillonellales</taxon>
        <taxon>Veillonellaceae</taxon>
        <taxon>Dialister</taxon>
    </lineage>
</organism>
<proteinExistence type="predicted"/>
<dbReference type="EMBL" id="AP019697">
    <property type="protein sequence ID" value="BBK26081.1"/>
    <property type="molecule type" value="Genomic_DNA"/>
</dbReference>
<dbReference type="Proteomes" id="UP000320585">
    <property type="component" value="Chromosome"/>
</dbReference>
<accession>A0A8D5A6P0</accession>
<dbReference type="KEGG" id="dho:Dia5BBH33_20160"/>
<evidence type="ECO:0000313" key="1">
    <source>
        <dbReference type="EMBL" id="BBK26081.1"/>
    </source>
</evidence>